<dbReference type="InterPro" id="IPR050708">
    <property type="entry name" value="T6SS_VgrG/RHS"/>
</dbReference>
<dbReference type="AlphaFoldDB" id="A0A383U458"/>
<dbReference type="PANTHER" id="PTHR32305:SF15">
    <property type="entry name" value="PROTEIN RHSA-RELATED"/>
    <property type="match status" value="1"/>
</dbReference>
<name>A0A383U458_9FLAO</name>
<dbReference type="Gene3D" id="2.180.10.10">
    <property type="entry name" value="RHS repeat-associated core"/>
    <property type="match status" value="1"/>
</dbReference>
<sequence>MGSSSYITDREGRITQHTEYIAFGEVLFEEHSTSRTMPYLFNGKELDSETNLTYFGARYLDMKTSLWLNTDPLSGYNPIQETEHYIDGQHNNGVFNPMNLNTYGYTYQNPVIYIDPNGKQSKFWTRFWGGAQMLGGAVEVVGSGVGEYFSGGTATPLMVPLFLNGVDNFQAGARQLWTGETTNTLLHTGTKAGAEALGASEQNAERIATAVDISTIFLGGTNGIKNIKNIFNTKTLTNFEEIAQGAGSAIKTKAGWKVVKEGGNEAAMKVYKNLLKSGYKATPLKNENGYKLVKGSETIIARGSKSGNTIGKKIDTFTKKINGENISVFFKSE</sequence>
<dbReference type="RefSeq" id="WP_119059885.1">
    <property type="nucleotide sequence ID" value="NZ_UNSC01000011.1"/>
</dbReference>
<evidence type="ECO:0000313" key="2">
    <source>
        <dbReference type="Proteomes" id="UP000262142"/>
    </source>
</evidence>
<evidence type="ECO:0000313" key="1">
    <source>
        <dbReference type="EMBL" id="SZD74320.1"/>
    </source>
</evidence>
<protein>
    <submittedName>
        <fullName evidence="1">RHS repeat-associated core domain</fullName>
    </submittedName>
</protein>
<keyword evidence="2" id="KW-1185">Reference proteome</keyword>
<dbReference type="OrthoDB" id="1367325at2"/>
<dbReference type="PANTHER" id="PTHR32305">
    <property type="match status" value="1"/>
</dbReference>
<organism evidence="1 2">
    <name type="scientific">Candidatus Ornithobacterium hominis</name>
    <dbReference type="NCBI Taxonomy" id="2497989"/>
    <lineage>
        <taxon>Bacteria</taxon>
        <taxon>Pseudomonadati</taxon>
        <taxon>Bacteroidota</taxon>
        <taxon>Flavobacteriia</taxon>
        <taxon>Flavobacteriales</taxon>
        <taxon>Weeksellaceae</taxon>
        <taxon>Ornithobacterium</taxon>
    </lineage>
</organism>
<dbReference type="EMBL" id="UNSC01000011">
    <property type="protein sequence ID" value="SZD74320.1"/>
    <property type="molecule type" value="Genomic_DNA"/>
</dbReference>
<dbReference type="Proteomes" id="UP000262142">
    <property type="component" value="Unassembled WGS sequence"/>
</dbReference>
<reference evidence="1 2" key="1">
    <citation type="submission" date="2018-09" db="EMBL/GenBank/DDBJ databases">
        <authorList>
            <consortium name="Pathogen Informatics"/>
        </authorList>
    </citation>
    <scope>NUCLEOTIDE SEQUENCE [LARGE SCALE GENOMIC DNA]</scope>
    <source>
        <strain evidence="1 2">OH-22767</strain>
    </source>
</reference>
<gene>
    <name evidence="1" type="ORF">SAMEA104719789_01746</name>
</gene>
<dbReference type="NCBIfam" id="TIGR03696">
    <property type="entry name" value="Rhs_assc_core"/>
    <property type="match status" value="1"/>
</dbReference>
<dbReference type="InterPro" id="IPR022385">
    <property type="entry name" value="Rhs_assc_core"/>
</dbReference>
<proteinExistence type="predicted"/>
<accession>A0A383U458</accession>